<sequence length="548" mass="59159">MRTEPTPWHLIRWLLGITRPVLRPLGASTLCRIMNQVLGIFLYVIPAYALVAGVGSVSSVVAIMVVIALLKALLRYAEHYLGHLVAFKALELIRIRVFRDIYPQAPAIMRRTGPDAVGSGDMLTRLTRDIGQIEVFFAHTTAPVISAAVVPLGVVITISMLSPVHGLIAAAIFGVAVVVSLDNSAYRFAIRVSEHRGNITQHITDSVGGVAEIVGYDAQQRRQRELRDREEPLQTAVRRRGGIVGTRLGVVAAARICVLTMLLPATDNMALAVACMFAVLRCWDMINEVADLGNHFSNSLAAARRVWSLAHAGLALNDGPQPLPTATTGATVEWDNVTFTYPAETAPALRNVCLTVPAGSWGAILGATGSGKSTLAALLLRYWDPTTGAIRVDGHDIRTCPLEQLRSTVSIVTQDITLLNTTVADNLRLAQPNATDAELIDALTVACLDRELTLDTAVGEQGANLSGGQRQRLSLAQALLRHGRVLILDEFTAHLNPALAANIRSRLREACPHTTIIEITHDLTYLDSYQWAAAIDSGSLIDAAQYSR</sequence>
<gene>
    <name evidence="10" type="ORF">CIP107547_00139</name>
</gene>
<dbReference type="SUPFAM" id="SSF90123">
    <property type="entry name" value="ABC transporter transmembrane region"/>
    <property type="match status" value="1"/>
</dbReference>
<dbReference type="Pfam" id="PF00664">
    <property type="entry name" value="ABC_membrane"/>
    <property type="match status" value="1"/>
</dbReference>
<dbReference type="InterPro" id="IPR039421">
    <property type="entry name" value="Type_1_exporter"/>
</dbReference>
<feature type="domain" description="ABC transporter" evidence="8">
    <location>
        <begin position="332"/>
        <end position="548"/>
    </location>
</feature>
<feature type="transmembrane region" description="Helical" evidence="7">
    <location>
        <begin position="164"/>
        <end position="181"/>
    </location>
</feature>
<reference evidence="10 11" key="1">
    <citation type="submission" date="2020-02" db="EMBL/GenBank/DDBJ databases">
        <authorList>
            <person name="Brisse S."/>
        </authorList>
    </citation>
    <scope>NUCLEOTIDE SEQUENCE [LARGE SCALE GENOMIC DNA]</scope>
    <source>
        <strain evidence="10">CIP107547</strain>
    </source>
</reference>
<dbReference type="RefSeq" id="WP_085691062.1">
    <property type="nucleotide sequence ID" value="NZ_NDHU01000003.1"/>
</dbReference>
<evidence type="ECO:0000256" key="7">
    <source>
        <dbReference type="SAM" id="Phobius"/>
    </source>
</evidence>
<dbReference type="InterPro" id="IPR017871">
    <property type="entry name" value="ABC_transporter-like_CS"/>
</dbReference>
<dbReference type="InterPro" id="IPR011527">
    <property type="entry name" value="ABC1_TM_dom"/>
</dbReference>
<keyword evidence="3" id="KW-0547">Nucleotide-binding</keyword>
<keyword evidence="6 7" id="KW-0472">Membrane</keyword>
<evidence type="ECO:0000256" key="1">
    <source>
        <dbReference type="ARBA" id="ARBA00004651"/>
    </source>
</evidence>
<dbReference type="GO" id="GO:0005524">
    <property type="term" value="F:ATP binding"/>
    <property type="evidence" value="ECO:0007669"/>
    <property type="project" value="UniProtKB-KW"/>
</dbReference>
<evidence type="ECO:0000259" key="9">
    <source>
        <dbReference type="PROSITE" id="PS50929"/>
    </source>
</evidence>
<dbReference type="GO" id="GO:0016887">
    <property type="term" value="F:ATP hydrolysis activity"/>
    <property type="evidence" value="ECO:0007669"/>
    <property type="project" value="InterPro"/>
</dbReference>
<evidence type="ECO:0000256" key="6">
    <source>
        <dbReference type="ARBA" id="ARBA00023136"/>
    </source>
</evidence>
<dbReference type="Gene3D" id="3.40.50.300">
    <property type="entry name" value="P-loop containing nucleotide triphosphate hydrolases"/>
    <property type="match status" value="1"/>
</dbReference>
<organism evidence="10 11">
    <name type="scientific">Corynebacterium diphtheriae</name>
    <dbReference type="NCBI Taxonomy" id="1717"/>
    <lineage>
        <taxon>Bacteria</taxon>
        <taxon>Bacillati</taxon>
        <taxon>Actinomycetota</taxon>
        <taxon>Actinomycetes</taxon>
        <taxon>Mycobacteriales</taxon>
        <taxon>Corynebacteriaceae</taxon>
        <taxon>Corynebacterium</taxon>
    </lineage>
</organism>
<dbReference type="EMBL" id="CADDAV010000001">
    <property type="protein sequence ID" value="CAB0578888.1"/>
    <property type="molecule type" value="Genomic_DNA"/>
</dbReference>
<dbReference type="InterPro" id="IPR036640">
    <property type="entry name" value="ABC1_TM_sf"/>
</dbReference>
<accession>A0A811FZY3</accession>
<keyword evidence="2 7" id="KW-0812">Transmembrane</keyword>
<dbReference type="PANTHER" id="PTHR43394:SF1">
    <property type="entry name" value="ATP-BINDING CASSETTE SUB-FAMILY B MEMBER 10, MITOCHONDRIAL"/>
    <property type="match status" value="1"/>
</dbReference>
<evidence type="ECO:0000313" key="10">
    <source>
        <dbReference type="EMBL" id="CAB0578888.1"/>
    </source>
</evidence>
<protein>
    <submittedName>
        <fullName evidence="10">ABC transporter ATP-binding protein</fullName>
    </submittedName>
</protein>
<evidence type="ECO:0000259" key="8">
    <source>
        <dbReference type="PROSITE" id="PS50893"/>
    </source>
</evidence>
<dbReference type="PANTHER" id="PTHR43394">
    <property type="entry name" value="ATP-DEPENDENT PERMEASE MDL1, MITOCHONDRIAL"/>
    <property type="match status" value="1"/>
</dbReference>
<feature type="transmembrane region" description="Helical" evidence="7">
    <location>
        <begin position="135"/>
        <end position="158"/>
    </location>
</feature>
<comment type="caution">
    <text evidence="10">The sequence shown here is derived from an EMBL/GenBank/DDBJ whole genome shotgun (WGS) entry which is preliminary data.</text>
</comment>
<proteinExistence type="predicted"/>
<dbReference type="GO" id="GO:0005886">
    <property type="term" value="C:plasma membrane"/>
    <property type="evidence" value="ECO:0007669"/>
    <property type="project" value="UniProtKB-SubCell"/>
</dbReference>
<evidence type="ECO:0000313" key="11">
    <source>
        <dbReference type="Proteomes" id="UP000480222"/>
    </source>
</evidence>
<dbReference type="SMART" id="SM00382">
    <property type="entry name" value="AAA"/>
    <property type="match status" value="1"/>
</dbReference>
<evidence type="ECO:0000256" key="5">
    <source>
        <dbReference type="ARBA" id="ARBA00022989"/>
    </source>
</evidence>
<dbReference type="PROSITE" id="PS50893">
    <property type="entry name" value="ABC_TRANSPORTER_2"/>
    <property type="match status" value="1"/>
</dbReference>
<feature type="transmembrane region" description="Helical" evidence="7">
    <location>
        <begin position="244"/>
        <end position="263"/>
    </location>
</feature>
<keyword evidence="5 7" id="KW-1133">Transmembrane helix</keyword>
<dbReference type="GO" id="GO:0015421">
    <property type="term" value="F:ABC-type oligopeptide transporter activity"/>
    <property type="evidence" value="ECO:0007669"/>
    <property type="project" value="TreeGrafter"/>
</dbReference>
<comment type="subcellular location">
    <subcellularLocation>
        <location evidence="1">Cell membrane</location>
        <topology evidence="1">Multi-pass membrane protein</topology>
    </subcellularLocation>
</comment>
<feature type="domain" description="ABC transmembrane type-1" evidence="9">
    <location>
        <begin position="27"/>
        <end position="298"/>
    </location>
</feature>
<dbReference type="Gene3D" id="1.20.1560.10">
    <property type="entry name" value="ABC transporter type 1, transmembrane domain"/>
    <property type="match status" value="1"/>
</dbReference>
<dbReference type="InterPro" id="IPR003439">
    <property type="entry name" value="ABC_transporter-like_ATP-bd"/>
</dbReference>
<dbReference type="Proteomes" id="UP000480222">
    <property type="component" value="Unassembled WGS sequence"/>
</dbReference>
<feature type="transmembrane region" description="Helical" evidence="7">
    <location>
        <begin position="51"/>
        <end position="74"/>
    </location>
</feature>
<keyword evidence="4 10" id="KW-0067">ATP-binding</keyword>
<name>A0A811FZY3_CORDP</name>
<dbReference type="AlphaFoldDB" id="A0A811FZY3"/>
<dbReference type="SUPFAM" id="SSF52540">
    <property type="entry name" value="P-loop containing nucleoside triphosphate hydrolases"/>
    <property type="match status" value="1"/>
</dbReference>
<dbReference type="InterPro" id="IPR003593">
    <property type="entry name" value="AAA+_ATPase"/>
</dbReference>
<dbReference type="PROSITE" id="PS50929">
    <property type="entry name" value="ABC_TM1F"/>
    <property type="match status" value="1"/>
</dbReference>
<evidence type="ECO:0000256" key="4">
    <source>
        <dbReference type="ARBA" id="ARBA00022840"/>
    </source>
</evidence>
<dbReference type="PROSITE" id="PS00211">
    <property type="entry name" value="ABC_TRANSPORTER_1"/>
    <property type="match status" value="1"/>
</dbReference>
<evidence type="ECO:0000256" key="2">
    <source>
        <dbReference type="ARBA" id="ARBA00022692"/>
    </source>
</evidence>
<dbReference type="Pfam" id="PF00005">
    <property type="entry name" value="ABC_tran"/>
    <property type="match status" value="1"/>
</dbReference>
<evidence type="ECO:0000256" key="3">
    <source>
        <dbReference type="ARBA" id="ARBA00022741"/>
    </source>
</evidence>
<dbReference type="InterPro" id="IPR027417">
    <property type="entry name" value="P-loop_NTPase"/>
</dbReference>